<dbReference type="PROSITE" id="PS50948">
    <property type="entry name" value="PAN"/>
    <property type="match status" value="3"/>
</dbReference>
<dbReference type="SMART" id="SM00473">
    <property type="entry name" value="PAN_AP"/>
    <property type="match status" value="2"/>
</dbReference>
<keyword evidence="5" id="KW-1185">Reference proteome</keyword>
<reference evidence="5" key="1">
    <citation type="journal article" date="2013" name="Genetics">
        <title>The draft genome and transcriptome of Panagrellus redivivus are shaped by the harsh demands of a free-living lifestyle.</title>
        <authorList>
            <person name="Srinivasan J."/>
            <person name="Dillman A.R."/>
            <person name="Macchietto M.G."/>
            <person name="Heikkinen L."/>
            <person name="Lakso M."/>
            <person name="Fracchia K.M."/>
            <person name="Antoshechkin I."/>
            <person name="Mortazavi A."/>
            <person name="Wong G."/>
            <person name="Sternberg P.W."/>
        </authorList>
    </citation>
    <scope>NUCLEOTIDE SEQUENCE [LARGE SCALE GENOMIC DNA]</scope>
    <source>
        <strain evidence="5">MT8872</strain>
    </source>
</reference>
<evidence type="ECO:0000313" key="6">
    <source>
        <dbReference type="WBParaSite" id="Pan_g18026.t1"/>
    </source>
</evidence>
<dbReference type="PANTHER" id="PTHR47327">
    <property type="entry name" value="FI18240P1-RELATED"/>
    <property type="match status" value="1"/>
</dbReference>
<dbReference type="SUPFAM" id="SSF57414">
    <property type="entry name" value="Hairpin loop containing domain-like"/>
    <property type="match status" value="2"/>
</dbReference>
<dbReference type="Proteomes" id="UP000492821">
    <property type="component" value="Unassembled WGS sequence"/>
</dbReference>
<evidence type="ECO:0000256" key="1">
    <source>
        <dbReference type="SAM" id="Phobius"/>
    </source>
</evidence>
<keyword evidence="1" id="KW-0472">Membrane</keyword>
<dbReference type="InterPro" id="IPR052774">
    <property type="entry name" value="Celegans_DevNeuronal_Protein"/>
</dbReference>
<evidence type="ECO:0000313" key="5">
    <source>
        <dbReference type="Proteomes" id="UP000492821"/>
    </source>
</evidence>
<feature type="chain" id="PRO_5028868396" evidence="2">
    <location>
        <begin position="21"/>
        <end position="730"/>
    </location>
</feature>
<evidence type="ECO:0000259" key="3">
    <source>
        <dbReference type="PROSITE" id="PS50948"/>
    </source>
</evidence>
<keyword evidence="1" id="KW-0812">Transmembrane</keyword>
<reference evidence="6" key="2">
    <citation type="submission" date="2020-10" db="UniProtKB">
        <authorList>
            <consortium name="WormBaseParasite"/>
        </authorList>
    </citation>
    <scope>IDENTIFICATION</scope>
</reference>
<dbReference type="WBParaSite" id="Pan_g18026.t1">
    <property type="protein sequence ID" value="Pan_g18026.t1"/>
    <property type="gene ID" value="Pan_g18026"/>
</dbReference>
<sequence>MYKWYHILTFLLSLVLYANCLECPSNTTLNFYIDSTTVIEGIIIEKFDTKLLSECVQRCSYNAACTGANFLLNVNDDPICLLIDSTKKGLAAETPTKESVMYAIQGYCQDKDKNALCRERAWSFEKFANLGIKSSSFVFAESTSPGLPSCLASCSARQNCEAVLFDAAALKCMFLSISPHTVHQIEKFFAVSLTTDLYERNCMKRHLELEKCTFLRLNHAGFTDVFDMRLDAVADASTCESICASWHYGTCRSFTYDRKEQRCYISHIASRLLGRRPMEHLNADLSFGELDDCMQFSLNCKSGSLKLTGKAMKMFDGALKARKGTQVMCQHNVSHSYEFSTEMKYGDCGVQMQRNPTSSFMGTILVKEGSTEMITVKDKMIQVSCRLHEESEPIANQFLSYQFEVTDNSTSTVLAHDVPSTATPLLPRTNGKARKQKYRLEVLSGDGAAANVVNVGGKGQLLITVDEDSKLNENDFVISELSAEDSITKKRLPLIDSNGCVSKNGIITKLSKPTKRQLRIDIMFRGFDDQAQVVYHAIAKPCKTNCVLACNEQYYAHGDFIKPTNIEKRVRRSLDTEEPRAFDLEEDVYPVRTRREIVLVDPLNEEYLKEARKAIINDDYSLSNTMKLYKKFQQAGRIPELKTQKTNTTLLTVRQCLTENLGCAFAIGLGVVQVIVLLILAIVLCYNAKLLFKHNHVRQLEESLITHEGQNVNRVADEHNVENALPDASK</sequence>
<dbReference type="Gene3D" id="3.50.4.10">
    <property type="entry name" value="Hepatocyte Growth Factor"/>
    <property type="match status" value="1"/>
</dbReference>
<proteinExistence type="predicted"/>
<keyword evidence="1" id="KW-1133">Transmembrane helix</keyword>
<dbReference type="InterPro" id="IPR003609">
    <property type="entry name" value="Pan_app"/>
</dbReference>
<feature type="signal peptide" evidence="2">
    <location>
        <begin position="1"/>
        <end position="20"/>
    </location>
</feature>
<dbReference type="Pfam" id="PF00024">
    <property type="entry name" value="PAN_1"/>
    <property type="match status" value="2"/>
</dbReference>
<accession>A0A7E4V926</accession>
<evidence type="ECO:0000259" key="4">
    <source>
        <dbReference type="PROSITE" id="PS51034"/>
    </source>
</evidence>
<dbReference type="PROSITE" id="PS51034">
    <property type="entry name" value="ZP_2"/>
    <property type="match status" value="1"/>
</dbReference>
<feature type="domain" description="Apple" evidence="3">
    <location>
        <begin position="117"/>
        <end position="202"/>
    </location>
</feature>
<dbReference type="AlphaFoldDB" id="A0A7E4V926"/>
<feature type="transmembrane region" description="Helical" evidence="1">
    <location>
        <begin position="664"/>
        <end position="686"/>
    </location>
</feature>
<dbReference type="InterPro" id="IPR001507">
    <property type="entry name" value="ZP_dom"/>
</dbReference>
<feature type="domain" description="Apple" evidence="3">
    <location>
        <begin position="212"/>
        <end position="293"/>
    </location>
</feature>
<name>A0A7E4V926_PANRE</name>
<feature type="domain" description="Apple" evidence="3">
    <location>
        <begin position="23"/>
        <end position="108"/>
    </location>
</feature>
<dbReference type="GO" id="GO:0009653">
    <property type="term" value="P:anatomical structure morphogenesis"/>
    <property type="evidence" value="ECO:0007669"/>
    <property type="project" value="TreeGrafter"/>
</dbReference>
<evidence type="ECO:0000256" key="2">
    <source>
        <dbReference type="SAM" id="SignalP"/>
    </source>
</evidence>
<keyword evidence="2" id="KW-0732">Signal</keyword>
<dbReference type="PANTHER" id="PTHR47327:SF17">
    <property type="entry name" value="CUTICLIN-LIKE"/>
    <property type="match status" value="1"/>
</dbReference>
<protein>
    <submittedName>
        <fullName evidence="6">ZP domain-containing protein</fullName>
    </submittedName>
</protein>
<organism evidence="5 6">
    <name type="scientific">Panagrellus redivivus</name>
    <name type="common">Microworm</name>
    <dbReference type="NCBI Taxonomy" id="6233"/>
    <lineage>
        <taxon>Eukaryota</taxon>
        <taxon>Metazoa</taxon>
        <taxon>Ecdysozoa</taxon>
        <taxon>Nematoda</taxon>
        <taxon>Chromadorea</taxon>
        <taxon>Rhabditida</taxon>
        <taxon>Tylenchina</taxon>
        <taxon>Panagrolaimomorpha</taxon>
        <taxon>Panagrolaimoidea</taxon>
        <taxon>Panagrolaimidae</taxon>
        <taxon>Panagrellus</taxon>
    </lineage>
</organism>
<feature type="domain" description="ZP" evidence="4">
    <location>
        <begin position="299"/>
        <end position="557"/>
    </location>
</feature>